<dbReference type="InterPro" id="IPR010998">
    <property type="entry name" value="Integrase_recombinase_N"/>
</dbReference>
<dbReference type="InterPro" id="IPR050090">
    <property type="entry name" value="Tyrosine_recombinase_XerCD"/>
</dbReference>
<keyword evidence="8" id="KW-1185">Reference proteome</keyword>
<evidence type="ECO:0000256" key="1">
    <source>
        <dbReference type="ARBA" id="ARBA00008857"/>
    </source>
</evidence>
<dbReference type="Proteomes" id="UP000277256">
    <property type="component" value="Unassembled WGS sequence"/>
</dbReference>
<dbReference type="EMBL" id="RSEB01000009">
    <property type="protein sequence ID" value="RRR95842.1"/>
    <property type="molecule type" value="Genomic_DNA"/>
</dbReference>
<gene>
    <name evidence="7" type="ORF">EIW28_23430</name>
</gene>
<evidence type="ECO:0000256" key="4">
    <source>
        <dbReference type="PROSITE-ProRule" id="PRU01248"/>
    </source>
</evidence>
<evidence type="ECO:0000256" key="2">
    <source>
        <dbReference type="ARBA" id="ARBA00023125"/>
    </source>
</evidence>
<dbReference type="RefSeq" id="WP_125250137.1">
    <property type="nucleotide sequence ID" value="NZ_RSEB01000009.1"/>
</dbReference>
<dbReference type="Pfam" id="PF00589">
    <property type="entry name" value="Phage_integrase"/>
    <property type="match status" value="1"/>
</dbReference>
<feature type="domain" description="Tyr recombinase" evidence="5">
    <location>
        <begin position="134"/>
        <end position="338"/>
    </location>
</feature>
<dbReference type="PANTHER" id="PTHR30349">
    <property type="entry name" value="PHAGE INTEGRASE-RELATED"/>
    <property type="match status" value="1"/>
</dbReference>
<dbReference type="AlphaFoldDB" id="A0A426URP8"/>
<evidence type="ECO:0000313" key="8">
    <source>
        <dbReference type="Proteomes" id="UP000277256"/>
    </source>
</evidence>
<dbReference type="InterPro" id="IPR002104">
    <property type="entry name" value="Integrase_catalytic"/>
</dbReference>
<evidence type="ECO:0000313" key="7">
    <source>
        <dbReference type="EMBL" id="RRR95842.1"/>
    </source>
</evidence>
<name>A0A426URP8_9ACTN</name>
<dbReference type="SUPFAM" id="SSF56349">
    <property type="entry name" value="DNA breaking-rejoining enzymes"/>
    <property type="match status" value="1"/>
</dbReference>
<comment type="caution">
    <text evidence="7">The sequence shown here is derived from an EMBL/GenBank/DDBJ whole genome shotgun (WGS) entry which is preliminary data.</text>
</comment>
<evidence type="ECO:0000259" key="6">
    <source>
        <dbReference type="PROSITE" id="PS51900"/>
    </source>
</evidence>
<dbReference type="PANTHER" id="PTHR30349:SF64">
    <property type="entry name" value="PROPHAGE INTEGRASE INTD-RELATED"/>
    <property type="match status" value="1"/>
</dbReference>
<reference evidence="7 8" key="1">
    <citation type="submission" date="2018-12" db="EMBL/GenBank/DDBJ databases">
        <title>Glycomyces sp. YIM 121974 draft genome.</title>
        <authorList>
            <person name="Li Q."/>
        </authorList>
    </citation>
    <scope>NUCLEOTIDE SEQUENCE [LARGE SCALE GENOMIC DNA]</scope>
    <source>
        <strain evidence="7 8">YIM 121974</strain>
    </source>
</reference>
<dbReference type="OrthoDB" id="1822491at2"/>
<dbReference type="InterPro" id="IPR013762">
    <property type="entry name" value="Integrase-like_cat_sf"/>
</dbReference>
<accession>A0A426URP8</accession>
<evidence type="ECO:0000259" key="5">
    <source>
        <dbReference type="PROSITE" id="PS51898"/>
    </source>
</evidence>
<dbReference type="PROSITE" id="PS51900">
    <property type="entry name" value="CB"/>
    <property type="match status" value="1"/>
</dbReference>
<dbReference type="Gene3D" id="1.10.443.10">
    <property type="entry name" value="Intergrase catalytic core"/>
    <property type="match status" value="1"/>
</dbReference>
<dbReference type="InterPro" id="IPR044068">
    <property type="entry name" value="CB"/>
</dbReference>
<dbReference type="CDD" id="cd01189">
    <property type="entry name" value="INT_ICEBs1_C_like"/>
    <property type="match status" value="1"/>
</dbReference>
<dbReference type="InterPro" id="IPR011010">
    <property type="entry name" value="DNA_brk_join_enz"/>
</dbReference>
<dbReference type="GO" id="GO:0015074">
    <property type="term" value="P:DNA integration"/>
    <property type="evidence" value="ECO:0007669"/>
    <property type="project" value="InterPro"/>
</dbReference>
<protein>
    <submittedName>
        <fullName evidence="7">Site-specific integrase</fullName>
    </submittedName>
</protein>
<evidence type="ECO:0000256" key="3">
    <source>
        <dbReference type="ARBA" id="ARBA00023172"/>
    </source>
</evidence>
<organism evidence="7 8">
    <name type="scientific">Glycomyces terrestris</name>
    <dbReference type="NCBI Taxonomy" id="2493553"/>
    <lineage>
        <taxon>Bacteria</taxon>
        <taxon>Bacillati</taxon>
        <taxon>Actinomycetota</taxon>
        <taxon>Actinomycetes</taxon>
        <taxon>Glycomycetales</taxon>
        <taxon>Glycomycetaceae</taxon>
        <taxon>Glycomyces</taxon>
    </lineage>
</organism>
<dbReference type="Gene3D" id="1.10.150.130">
    <property type="match status" value="1"/>
</dbReference>
<keyword evidence="3" id="KW-0233">DNA recombination</keyword>
<comment type="similarity">
    <text evidence="1">Belongs to the 'phage' integrase family.</text>
</comment>
<proteinExistence type="inferred from homology"/>
<dbReference type="GO" id="GO:0006310">
    <property type="term" value="P:DNA recombination"/>
    <property type="evidence" value="ECO:0007669"/>
    <property type="project" value="UniProtKB-KW"/>
</dbReference>
<sequence length="424" mass="46539">MERELNGDAGAVYIDPDARNTPFKTVAESWWAARDVKRSSHDRYRTALDTHILPRWGPVPIGAISARDLAGWMTRLKRGGGVTDIDKGKLGASQRRTVFTVANSIFDWAVPDLIASNPMQDKKKIKRPKPNHVHHHAYLDYPEIEALADLCDGLLTKRARPAVGVVEGVHGMLIRTLAYTGLRAGEALALRVQHVKHALARPVLQVRATLVEDDRTGEIYFQDPKSNESRDVPIAASLVPGFAALCEGKSEDDLVFSIGGLPIRLRNWRNRIFNIARGLLGLPAALTPHKLRHTAASLAIRAGATVLGVQKLLGHASPTETLKTYMHLWDDEIWKVADVLDRGRIDSLAVAAELDGVTALVAEIADRLDEVQALLELIGIYDGSDSLHRELERVERRSREVGEFLHEVAAGVDAGWNAAMAQGG</sequence>
<dbReference type="GO" id="GO:0003677">
    <property type="term" value="F:DNA binding"/>
    <property type="evidence" value="ECO:0007669"/>
    <property type="project" value="UniProtKB-UniRule"/>
</dbReference>
<feature type="domain" description="Core-binding (CB)" evidence="6">
    <location>
        <begin position="21"/>
        <end position="110"/>
    </location>
</feature>
<keyword evidence="2 4" id="KW-0238">DNA-binding</keyword>
<dbReference type="PROSITE" id="PS51898">
    <property type="entry name" value="TYR_RECOMBINASE"/>
    <property type="match status" value="1"/>
</dbReference>